<gene>
    <name evidence="4" type="ORF">PCOR1329_LOCUS17509</name>
</gene>
<dbReference type="Proteomes" id="UP001189429">
    <property type="component" value="Unassembled WGS sequence"/>
</dbReference>
<dbReference type="SUPFAM" id="SSF53448">
    <property type="entry name" value="Nucleotide-diphospho-sugar transferases"/>
    <property type="match status" value="1"/>
</dbReference>
<reference evidence="4" key="1">
    <citation type="submission" date="2023-10" db="EMBL/GenBank/DDBJ databases">
        <authorList>
            <person name="Chen Y."/>
            <person name="Shah S."/>
            <person name="Dougan E. K."/>
            <person name="Thang M."/>
            <person name="Chan C."/>
        </authorList>
    </citation>
    <scope>NUCLEOTIDE SEQUENCE [LARGE SCALE GENOMIC DNA]</scope>
</reference>
<dbReference type="InterPro" id="IPR007577">
    <property type="entry name" value="GlycoTrfase_DXD_sugar-bd_CS"/>
</dbReference>
<dbReference type="PANTHER" id="PTHR32385:SF15">
    <property type="entry name" value="INOSITOL PHOSPHOCERAMIDE MANNOSYLTRANSFERASE 1"/>
    <property type="match status" value="1"/>
</dbReference>
<dbReference type="Gene3D" id="3.90.550.20">
    <property type="match status" value="1"/>
</dbReference>
<comment type="caution">
    <text evidence="4">The sequence shown here is derived from an EMBL/GenBank/DDBJ whole genome shotgun (WGS) entry which is preliminary data.</text>
</comment>
<feature type="chain" id="PRO_5047239015" description="Alpha-1,6-mannosyl-glycoprotein 6-beta-N-acetylglucosaminyltransferase" evidence="3">
    <location>
        <begin position="20"/>
        <end position="416"/>
    </location>
</feature>
<keyword evidence="3" id="KW-0732">Signal</keyword>
<evidence type="ECO:0000256" key="1">
    <source>
        <dbReference type="ARBA" id="ARBA00022679"/>
    </source>
</evidence>
<dbReference type="Pfam" id="PF04488">
    <property type="entry name" value="Gly_transf_sug"/>
    <property type="match status" value="1"/>
</dbReference>
<sequence length="416" mass="44065">MPGLRPTLLILGWALASFAVNVPRLGSGRCGDGSGRQGGAVAPDAEASCRAGGLSPGGGGEDGAATAERMAVSALQSSLAVQPRGGPAGAPDQGSAAEGGRAGGGGGRSQPASGPAASDPSIPGVIFMAGPWLPGGVVAESLPFVPAGTEVRFYGYGQVDRSAARISAELEALGVPGVHGAMRQLRPWSFRMDLWRYLILWENGGYYLDAKIVLRQNLSSWVGASNGGSFVACKAKFNQVDESIDRVRENDGSIQAGAPPSYQSCALAARPRDPLLLNAIRRIVSNVQSRWYGPPPSYGPPWLFITGPGLLESVIEEGRVQPHAHCQFIEEQSIDGGEPVDGRIIQTDQNTTLMVLSSKVHEEMRTCSTCNSYEDLYDIRAVYCDEYVPPGHGDDPCVADYFENMSHDEEWLSFTK</sequence>
<evidence type="ECO:0000256" key="2">
    <source>
        <dbReference type="SAM" id="MobiDB-lite"/>
    </source>
</evidence>
<dbReference type="InterPro" id="IPR029044">
    <property type="entry name" value="Nucleotide-diphossugar_trans"/>
</dbReference>
<name>A0ABN9RB81_9DINO</name>
<proteinExistence type="predicted"/>
<evidence type="ECO:0000256" key="3">
    <source>
        <dbReference type="SAM" id="SignalP"/>
    </source>
</evidence>
<dbReference type="InterPro" id="IPR051706">
    <property type="entry name" value="Glycosyltransferase_domain"/>
</dbReference>
<feature type="signal peptide" evidence="3">
    <location>
        <begin position="1"/>
        <end position="19"/>
    </location>
</feature>
<accession>A0ABN9RB81</accession>
<dbReference type="PANTHER" id="PTHR32385">
    <property type="entry name" value="MANNOSYL PHOSPHORYLINOSITOL CERAMIDE SYNTHASE"/>
    <property type="match status" value="1"/>
</dbReference>
<keyword evidence="5" id="KW-1185">Reference proteome</keyword>
<feature type="compositionally biased region" description="Low complexity" evidence="2">
    <location>
        <begin position="109"/>
        <end position="118"/>
    </location>
</feature>
<keyword evidence="1" id="KW-0808">Transferase</keyword>
<organism evidence="4 5">
    <name type="scientific">Prorocentrum cordatum</name>
    <dbReference type="NCBI Taxonomy" id="2364126"/>
    <lineage>
        <taxon>Eukaryota</taxon>
        <taxon>Sar</taxon>
        <taxon>Alveolata</taxon>
        <taxon>Dinophyceae</taxon>
        <taxon>Prorocentrales</taxon>
        <taxon>Prorocentraceae</taxon>
        <taxon>Prorocentrum</taxon>
    </lineage>
</organism>
<dbReference type="EMBL" id="CAUYUJ010005446">
    <property type="protein sequence ID" value="CAK0813677.1"/>
    <property type="molecule type" value="Genomic_DNA"/>
</dbReference>
<evidence type="ECO:0000313" key="5">
    <source>
        <dbReference type="Proteomes" id="UP001189429"/>
    </source>
</evidence>
<evidence type="ECO:0008006" key="6">
    <source>
        <dbReference type="Google" id="ProtNLM"/>
    </source>
</evidence>
<feature type="region of interest" description="Disordered" evidence="2">
    <location>
        <begin position="76"/>
        <end position="119"/>
    </location>
</feature>
<evidence type="ECO:0000313" key="4">
    <source>
        <dbReference type="EMBL" id="CAK0813677.1"/>
    </source>
</evidence>
<protein>
    <recommendedName>
        <fullName evidence="6">Alpha-1,6-mannosyl-glycoprotein 6-beta-N-acetylglucosaminyltransferase</fullName>
    </recommendedName>
</protein>